<evidence type="ECO:0000256" key="1">
    <source>
        <dbReference type="ARBA" id="ARBA00004551"/>
    </source>
</evidence>
<dbReference type="InterPro" id="IPR006972">
    <property type="entry name" value="BipB-like_C"/>
</dbReference>
<dbReference type="AlphaFoldDB" id="A0A5E4WAM1"/>
<gene>
    <name evidence="7" type="primary">sseC</name>
    <name evidence="7" type="ORF">PEP31012_03131</name>
</gene>
<dbReference type="EMBL" id="CABPSH010000007">
    <property type="protein sequence ID" value="VVE20674.1"/>
    <property type="molecule type" value="Genomic_DNA"/>
</dbReference>
<keyword evidence="5" id="KW-0472">Membrane</keyword>
<protein>
    <submittedName>
        <fullName evidence="7">Secreted effector protein SseC</fullName>
    </submittedName>
</protein>
<keyword evidence="5" id="KW-1133">Transmembrane helix</keyword>
<proteinExistence type="inferred from homology"/>
<evidence type="ECO:0000313" key="8">
    <source>
        <dbReference type="Proteomes" id="UP000400981"/>
    </source>
</evidence>
<organism evidence="7 8">
    <name type="scientific">Pandoraea eparura</name>
    <dbReference type="NCBI Taxonomy" id="2508291"/>
    <lineage>
        <taxon>Bacteria</taxon>
        <taxon>Pseudomonadati</taxon>
        <taxon>Pseudomonadota</taxon>
        <taxon>Betaproteobacteria</taxon>
        <taxon>Burkholderiales</taxon>
        <taxon>Burkholderiaceae</taxon>
        <taxon>Pandoraea</taxon>
    </lineage>
</organism>
<evidence type="ECO:0000256" key="3">
    <source>
        <dbReference type="ARBA" id="ARBA00023026"/>
    </source>
</evidence>
<comment type="similarity">
    <text evidence="4">Belongs to the SctE/SipB/YopB family.</text>
</comment>
<keyword evidence="3" id="KW-0843">Virulence</keyword>
<keyword evidence="8" id="KW-1185">Reference proteome</keyword>
<feature type="domain" description="Translocator protein BipB-like C-terminal" evidence="6">
    <location>
        <begin position="122"/>
        <end position="334"/>
    </location>
</feature>
<feature type="transmembrane region" description="Helical" evidence="5">
    <location>
        <begin position="212"/>
        <end position="232"/>
    </location>
</feature>
<feature type="transmembrane region" description="Helical" evidence="5">
    <location>
        <begin position="179"/>
        <end position="200"/>
    </location>
</feature>
<reference evidence="7 8" key="1">
    <citation type="submission" date="2019-08" db="EMBL/GenBank/DDBJ databases">
        <authorList>
            <person name="Peeters C."/>
        </authorList>
    </citation>
    <scope>NUCLEOTIDE SEQUENCE [LARGE SCALE GENOMIC DNA]</scope>
    <source>
        <strain evidence="7 8">LMG 31012</strain>
    </source>
</reference>
<accession>A0A5E4WAM1</accession>
<dbReference type="Proteomes" id="UP000400981">
    <property type="component" value="Unassembled WGS sequence"/>
</dbReference>
<dbReference type="GO" id="GO:0033644">
    <property type="term" value="C:host cell membrane"/>
    <property type="evidence" value="ECO:0007669"/>
    <property type="project" value="UniProtKB-SubCell"/>
</dbReference>
<comment type="subcellular location">
    <subcellularLocation>
        <location evidence="1">Host membrane</location>
    </subcellularLocation>
</comment>
<dbReference type="RefSeq" id="WP_150590254.1">
    <property type="nucleotide sequence ID" value="NZ_CABPSH010000007.1"/>
</dbReference>
<evidence type="ECO:0000256" key="2">
    <source>
        <dbReference type="ARBA" id="ARBA00022870"/>
    </source>
</evidence>
<evidence type="ECO:0000313" key="7">
    <source>
        <dbReference type="EMBL" id="VVE20674.1"/>
    </source>
</evidence>
<sequence>MTAIYSPRAAYAPAWTGDVGNASAPAAAVAVAHDGIESLDAARQRRERPDWLRTEDFAPDPSTGVDWQDANDAFARLLNRLFAVGSGLAANALGASSADGASNASNASALCALENVDPSTLAMMASMIAMDALGDTAKSTQRALTLMGERQEKLRQEDIKKYREQMDAKTEDANKARKGGIFGVVFDWLIAAVDVVVGAVKVVTGVLTMNPLMIAGGVADVGAGIAGLGMAFHRTMALVDPKNAAYHENEATKWGHAQLGFQMLGMVIGFGTSVRGFLAKRATTKAASRVFKAGAGEALEQAVKSGDKTAVAAIKSRVVSEIGFVVGNEVGKRVGKSLLQSGTQSGRRLAKAGFNRMAEQFTQQMVEQMASRAFDKVAKTAAKQVAKGKAVTSKGLTQAFASSMNIQGYFAIARGTWSLSMAARGVFNGASSLGQGIVGVQRAKLQLEARDLAVDMMWLQLLMQMNGDDKKRAAKRMETLVGQQSDIAVSTGEQVQKTGEMRIRIAASLSRA</sequence>
<keyword evidence="2" id="KW-1043">Host membrane</keyword>
<evidence type="ECO:0000256" key="5">
    <source>
        <dbReference type="SAM" id="Phobius"/>
    </source>
</evidence>
<evidence type="ECO:0000259" key="6">
    <source>
        <dbReference type="Pfam" id="PF04888"/>
    </source>
</evidence>
<name>A0A5E4WAM1_9BURK</name>
<dbReference type="Pfam" id="PF04888">
    <property type="entry name" value="SseC"/>
    <property type="match status" value="1"/>
</dbReference>
<keyword evidence="5" id="KW-0812">Transmembrane</keyword>
<dbReference type="OrthoDB" id="6479672at2"/>
<evidence type="ECO:0000256" key="4">
    <source>
        <dbReference type="ARBA" id="ARBA00035640"/>
    </source>
</evidence>